<evidence type="ECO:0000256" key="5">
    <source>
        <dbReference type="ARBA" id="ARBA00022741"/>
    </source>
</evidence>
<evidence type="ECO:0000256" key="9">
    <source>
        <dbReference type="SAM" id="Phobius"/>
    </source>
</evidence>
<reference evidence="12 13" key="1">
    <citation type="submission" date="2019-07" db="EMBL/GenBank/DDBJ databases">
        <title>Lentzea xizangensis sp. nov., isolated from Qinghai-Tibetan Plateau Soils.</title>
        <authorList>
            <person name="Huang J."/>
        </authorList>
    </citation>
    <scope>NUCLEOTIDE SEQUENCE [LARGE SCALE GENOMIC DNA]</scope>
    <source>
        <strain evidence="12 13">FXJ1.1311</strain>
    </source>
</reference>
<evidence type="ECO:0000256" key="3">
    <source>
        <dbReference type="ARBA" id="ARBA00022553"/>
    </source>
</evidence>
<evidence type="ECO:0000256" key="4">
    <source>
        <dbReference type="ARBA" id="ARBA00022679"/>
    </source>
</evidence>
<dbReference type="CDD" id="cd16917">
    <property type="entry name" value="HATPase_UhpB-NarQ-NarX-like"/>
    <property type="match status" value="1"/>
</dbReference>
<dbReference type="InterPro" id="IPR011712">
    <property type="entry name" value="Sig_transdc_His_kin_sub3_dim/P"/>
</dbReference>
<keyword evidence="9" id="KW-1133">Transmembrane helix</keyword>
<evidence type="ECO:0000259" key="11">
    <source>
        <dbReference type="Pfam" id="PF07730"/>
    </source>
</evidence>
<dbReference type="Pfam" id="PF02518">
    <property type="entry name" value="HATPase_c"/>
    <property type="match status" value="1"/>
</dbReference>
<feature type="transmembrane region" description="Helical" evidence="9">
    <location>
        <begin position="107"/>
        <end position="125"/>
    </location>
</feature>
<keyword evidence="9" id="KW-0812">Transmembrane</keyword>
<keyword evidence="9" id="KW-0472">Membrane</keyword>
<feature type="transmembrane region" description="Helical" evidence="9">
    <location>
        <begin position="131"/>
        <end position="154"/>
    </location>
</feature>
<dbReference type="Gene3D" id="3.30.565.10">
    <property type="entry name" value="Histidine kinase-like ATPase, C-terminal domain"/>
    <property type="match status" value="1"/>
</dbReference>
<evidence type="ECO:0000256" key="7">
    <source>
        <dbReference type="ARBA" id="ARBA00022840"/>
    </source>
</evidence>
<name>A0A563EF28_9PSEU</name>
<comment type="caution">
    <text evidence="12">The sequence shown here is derived from an EMBL/GenBank/DDBJ whole genome shotgun (WGS) entry which is preliminary data.</text>
</comment>
<organism evidence="12 13">
    <name type="scientific">Lentzea tibetensis</name>
    <dbReference type="NCBI Taxonomy" id="2591470"/>
    <lineage>
        <taxon>Bacteria</taxon>
        <taxon>Bacillati</taxon>
        <taxon>Actinomycetota</taxon>
        <taxon>Actinomycetes</taxon>
        <taxon>Pseudonocardiales</taxon>
        <taxon>Pseudonocardiaceae</taxon>
        <taxon>Lentzea</taxon>
    </lineage>
</organism>
<keyword evidence="5" id="KW-0547">Nucleotide-binding</keyword>
<dbReference type="GO" id="GO:0000155">
    <property type="term" value="F:phosphorelay sensor kinase activity"/>
    <property type="evidence" value="ECO:0007669"/>
    <property type="project" value="InterPro"/>
</dbReference>
<evidence type="ECO:0000256" key="2">
    <source>
        <dbReference type="ARBA" id="ARBA00012438"/>
    </source>
</evidence>
<evidence type="ECO:0000256" key="6">
    <source>
        <dbReference type="ARBA" id="ARBA00022777"/>
    </source>
</evidence>
<dbReference type="Gene3D" id="1.20.5.1930">
    <property type="match status" value="1"/>
</dbReference>
<keyword evidence="7" id="KW-0067">ATP-binding</keyword>
<evidence type="ECO:0000259" key="10">
    <source>
        <dbReference type="Pfam" id="PF02518"/>
    </source>
</evidence>
<feature type="domain" description="Signal transduction histidine kinase subgroup 3 dimerisation and phosphoacceptor" evidence="11">
    <location>
        <begin position="173"/>
        <end position="238"/>
    </location>
</feature>
<dbReference type="GO" id="GO:0046983">
    <property type="term" value="F:protein dimerization activity"/>
    <property type="evidence" value="ECO:0007669"/>
    <property type="project" value="InterPro"/>
</dbReference>
<gene>
    <name evidence="12" type="ORF">FKR81_41895</name>
</gene>
<dbReference type="InterPro" id="IPR036890">
    <property type="entry name" value="HATPase_C_sf"/>
</dbReference>
<keyword evidence="4" id="KW-0808">Transferase</keyword>
<dbReference type="PANTHER" id="PTHR24421">
    <property type="entry name" value="NITRATE/NITRITE SENSOR PROTEIN NARX-RELATED"/>
    <property type="match status" value="1"/>
</dbReference>
<feature type="transmembrane region" description="Helical" evidence="9">
    <location>
        <begin position="40"/>
        <end position="57"/>
    </location>
</feature>
<evidence type="ECO:0000256" key="8">
    <source>
        <dbReference type="ARBA" id="ARBA00023012"/>
    </source>
</evidence>
<dbReference type="OrthoDB" id="3823481at2"/>
<protein>
    <recommendedName>
        <fullName evidence="2">histidine kinase</fullName>
        <ecNumber evidence="2">2.7.13.3</ecNumber>
    </recommendedName>
</protein>
<dbReference type="AlphaFoldDB" id="A0A563EF28"/>
<keyword evidence="8" id="KW-0902">Two-component regulatory system</keyword>
<comment type="catalytic activity">
    <reaction evidence="1">
        <text>ATP + protein L-histidine = ADP + protein N-phospho-L-histidine.</text>
        <dbReference type="EC" id="2.7.13.3"/>
    </reaction>
</comment>
<keyword evidence="3" id="KW-0597">Phosphoprotein</keyword>
<dbReference type="InterPro" id="IPR050482">
    <property type="entry name" value="Sensor_HK_TwoCompSys"/>
</dbReference>
<dbReference type="PANTHER" id="PTHR24421:SF10">
    <property type="entry name" value="NITRATE_NITRITE SENSOR PROTEIN NARQ"/>
    <property type="match status" value="1"/>
</dbReference>
<proteinExistence type="predicted"/>
<feature type="domain" description="Histidine kinase/HSP90-like ATPase" evidence="10">
    <location>
        <begin position="281"/>
        <end position="366"/>
    </location>
</feature>
<dbReference type="GO" id="GO:0005524">
    <property type="term" value="F:ATP binding"/>
    <property type="evidence" value="ECO:0007669"/>
    <property type="project" value="UniProtKB-KW"/>
</dbReference>
<dbReference type="Pfam" id="PF07730">
    <property type="entry name" value="HisKA_3"/>
    <property type="match status" value="1"/>
</dbReference>
<dbReference type="EMBL" id="VOBR01000057">
    <property type="protein sequence ID" value="TWP43992.1"/>
    <property type="molecule type" value="Genomic_DNA"/>
</dbReference>
<dbReference type="EC" id="2.7.13.3" evidence="2"/>
<dbReference type="GO" id="GO:0016020">
    <property type="term" value="C:membrane"/>
    <property type="evidence" value="ECO:0007669"/>
    <property type="project" value="InterPro"/>
</dbReference>
<keyword evidence="6 12" id="KW-0418">Kinase</keyword>
<evidence type="ECO:0000313" key="12">
    <source>
        <dbReference type="EMBL" id="TWP43992.1"/>
    </source>
</evidence>
<dbReference type="SUPFAM" id="SSF55874">
    <property type="entry name" value="ATPase domain of HSP90 chaperone/DNA topoisomerase II/histidine kinase"/>
    <property type="match status" value="1"/>
</dbReference>
<sequence>MNRLCSMRRYWKLGALLALGGLAFFDLATGMFAGKVDQRWLIGVSMAVAVLPVVAWFWPRRWLAVLAATCSLVYTFTNPDPETNWGLVETAGLMGVLLVTTWRARSWWETPLVVLVLAAVVTQPFESLHGSGAVVFALVLLVIGISVMAAVGYVRLTESARTRQLAAIRAEQRAEFARDLHDFVAHHVTGMVVLAQGARRIVERDPARAGDALERIEHAGGEAMNAMRSMVGMLRTPDEGTPVAPLAGISDLGDLVERFGEPQARLRVEGPVADLPVEVTSSVHRVVMEALTNVRRHASDATRVDVSVLTSDDWVTVRVVNDGRPTRGDGKGFGLLGLTERVQALGGRIKAGPGIDGGWVVDAALPILNGARTGS</sequence>
<dbReference type="Proteomes" id="UP000316639">
    <property type="component" value="Unassembled WGS sequence"/>
</dbReference>
<accession>A0A563EF28</accession>
<evidence type="ECO:0000313" key="13">
    <source>
        <dbReference type="Proteomes" id="UP000316639"/>
    </source>
</evidence>
<dbReference type="InterPro" id="IPR003594">
    <property type="entry name" value="HATPase_dom"/>
</dbReference>
<evidence type="ECO:0000256" key="1">
    <source>
        <dbReference type="ARBA" id="ARBA00000085"/>
    </source>
</evidence>
<keyword evidence="13" id="KW-1185">Reference proteome</keyword>